<proteinExistence type="predicted"/>
<keyword evidence="3" id="KW-1185">Reference proteome</keyword>
<dbReference type="InterPro" id="IPR032758">
    <property type="entry name" value="MqsA/HigA-2"/>
</dbReference>
<dbReference type="Pfam" id="PF15731">
    <property type="entry name" value="MqsA_antitoxin"/>
    <property type="match status" value="1"/>
</dbReference>
<organism evidence="2 3">
    <name type="scientific">Delftia deserti</name>
    <dbReference type="NCBI Taxonomy" id="1651218"/>
    <lineage>
        <taxon>Bacteria</taxon>
        <taxon>Pseudomonadati</taxon>
        <taxon>Pseudomonadota</taxon>
        <taxon>Betaproteobacteria</taxon>
        <taxon>Burkholderiales</taxon>
        <taxon>Comamonadaceae</taxon>
        <taxon>Delftia</taxon>
    </lineage>
</organism>
<dbReference type="CDD" id="cd00093">
    <property type="entry name" value="HTH_XRE"/>
    <property type="match status" value="1"/>
</dbReference>
<dbReference type="Gene3D" id="3.10.20.860">
    <property type="match status" value="1"/>
</dbReference>
<dbReference type="SUPFAM" id="SSF47413">
    <property type="entry name" value="lambda repressor-like DNA-binding domains"/>
    <property type="match status" value="1"/>
</dbReference>
<protein>
    <submittedName>
        <fullName evidence="2">Type II TA system antitoxin MqsA family protein</fullName>
    </submittedName>
</protein>
<dbReference type="InterPro" id="IPR001387">
    <property type="entry name" value="Cro/C1-type_HTH"/>
</dbReference>
<sequence length="152" mass="16685">MEVKITKPCQACEAGKLHYDIRDIKISRRGLNSVVPRIAGWFCDCCEEIDFDESTDSGDRFAAAGDQLVLDDRKRIAESLKAARTALNMTQADAALIAGGGHNAFSRYETGTAQPVAGVVHLFELLVRHPDLLPEVKKMAEPRFSKAVRVNA</sequence>
<feature type="domain" description="HTH cro/C1-type" evidence="1">
    <location>
        <begin position="80"/>
        <end position="133"/>
    </location>
</feature>
<gene>
    <name evidence="2" type="ORF">ACFSPV_28035</name>
</gene>
<evidence type="ECO:0000259" key="1">
    <source>
        <dbReference type="PROSITE" id="PS50943"/>
    </source>
</evidence>
<dbReference type="PROSITE" id="PS50943">
    <property type="entry name" value="HTH_CROC1"/>
    <property type="match status" value="1"/>
</dbReference>
<dbReference type="EMBL" id="JBHUIG010000041">
    <property type="protein sequence ID" value="MFD2322532.1"/>
    <property type="molecule type" value="Genomic_DNA"/>
</dbReference>
<evidence type="ECO:0000313" key="2">
    <source>
        <dbReference type="EMBL" id="MFD2322532.1"/>
    </source>
</evidence>
<accession>A0ABW5EWR5</accession>
<name>A0ABW5EWR5_9BURK</name>
<evidence type="ECO:0000313" key="3">
    <source>
        <dbReference type="Proteomes" id="UP001597287"/>
    </source>
</evidence>
<dbReference type="NCBIfam" id="TIGR03830">
    <property type="entry name" value="CxxCG_CxxCG_HTH"/>
    <property type="match status" value="1"/>
</dbReference>
<dbReference type="InterPro" id="IPR022452">
    <property type="entry name" value="MqsA"/>
</dbReference>
<dbReference type="Gene3D" id="1.10.260.40">
    <property type="entry name" value="lambda repressor-like DNA-binding domains"/>
    <property type="match status" value="1"/>
</dbReference>
<dbReference type="InterPro" id="IPR010982">
    <property type="entry name" value="Lambda_DNA-bd_dom_sf"/>
</dbReference>
<comment type="caution">
    <text evidence="2">The sequence shown here is derived from an EMBL/GenBank/DDBJ whole genome shotgun (WGS) entry which is preliminary data.</text>
</comment>
<reference evidence="3" key="1">
    <citation type="journal article" date="2019" name="Int. J. Syst. Evol. Microbiol.">
        <title>The Global Catalogue of Microorganisms (GCM) 10K type strain sequencing project: providing services to taxonomists for standard genome sequencing and annotation.</title>
        <authorList>
            <consortium name="The Broad Institute Genomics Platform"/>
            <consortium name="The Broad Institute Genome Sequencing Center for Infectious Disease"/>
            <person name="Wu L."/>
            <person name="Ma J."/>
        </authorList>
    </citation>
    <scope>NUCLEOTIDE SEQUENCE [LARGE SCALE GENOMIC DNA]</scope>
    <source>
        <strain evidence="3">CCUG 62793</strain>
    </source>
</reference>
<dbReference type="Proteomes" id="UP001597287">
    <property type="component" value="Unassembled WGS sequence"/>
</dbReference>
<dbReference type="RefSeq" id="WP_380109402.1">
    <property type="nucleotide sequence ID" value="NZ_JBHSIH010000001.1"/>
</dbReference>